<evidence type="ECO:0000256" key="4">
    <source>
        <dbReference type="ARBA" id="ARBA00022806"/>
    </source>
</evidence>
<feature type="domain" description="Helicase C-terminal" evidence="11">
    <location>
        <begin position="521"/>
        <end position="703"/>
    </location>
</feature>
<evidence type="ECO:0000256" key="6">
    <source>
        <dbReference type="ARBA" id="ARBA00023125"/>
    </source>
</evidence>
<dbReference type="PANTHER" id="PTHR47964">
    <property type="entry name" value="ATP-DEPENDENT DNA HELICASE HOMOLOG RECG, CHLOROPLASTIC"/>
    <property type="match status" value="1"/>
</dbReference>
<dbReference type="Gene3D" id="3.40.50.300">
    <property type="entry name" value="P-loop containing nucleotide triphosphate hydrolases"/>
    <property type="match status" value="2"/>
</dbReference>
<dbReference type="SUPFAM" id="SSF50249">
    <property type="entry name" value="Nucleic acid-binding proteins"/>
    <property type="match status" value="1"/>
</dbReference>
<evidence type="ECO:0000259" key="10">
    <source>
        <dbReference type="PROSITE" id="PS51192"/>
    </source>
</evidence>
<evidence type="ECO:0000256" key="7">
    <source>
        <dbReference type="ARBA" id="ARBA00023204"/>
    </source>
</evidence>
<dbReference type="InterPro" id="IPR047112">
    <property type="entry name" value="RecG/Mfd"/>
</dbReference>
<dbReference type="InterPro" id="IPR001650">
    <property type="entry name" value="Helicase_C-like"/>
</dbReference>
<dbReference type="Pfam" id="PF19833">
    <property type="entry name" value="RecG_dom3_C"/>
    <property type="match status" value="1"/>
</dbReference>
<dbReference type="STRING" id="1801797.A3G06_02200"/>
<feature type="domain" description="Helicase ATP-binding" evidence="10">
    <location>
        <begin position="305"/>
        <end position="502"/>
    </location>
</feature>
<organism evidence="12 13">
    <name type="scientific">Candidatus Nomurabacteria bacterium RIFCSPLOWO2_12_FULL_46_14</name>
    <dbReference type="NCBI Taxonomy" id="1801797"/>
    <lineage>
        <taxon>Bacteria</taxon>
        <taxon>Candidatus Nomuraibacteriota</taxon>
    </lineage>
</organism>
<dbReference type="SMART" id="SM00487">
    <property type="entry name" value="DEXDc"/>
    <property type="match status" value="1"/>
</dbReference>
<evidence type="ECO:0000256" key="5">
    <source>
        <dbReference type="ARBA" id="ARBA00022840"/>
    </source>
</evidence>
<gene>
    <name evidence="12" type="ORF">A3G06_02200</name>
</gene>
<keyword evidence="6" id="KW-0238">DNA-binding</keyword>
<dbReference type="InterPro" id="IPR014001">
    <property type="entry name" value="Helicase_ATP-bd"/>
</dbReference>
<evidence type="ECO:0000256" key="3">
    <source>
        <dbReference type="ARBA" id="ARBA00022801"/>
    </source>
</evidence>
<keyword evidence="5" id="KW-0067">ATP-binding</keyword>
<dbReference type="GO" id="GO:0005524">
    <property type="term" value="F:ATP binding"/>
    <property type="evidence" value="ECO:0007669"/>
    <property type="project" value="UniProtKB-KW"/>
</dbReference>
<dbReference type="GO" id="GO:0003678">
    <property type="term" value="F:DNA helicase activity"/>
    <property type="evidence" value="ECO:0007669"/>
    <property type="project" value="TreeGrafter"/>
</dbReference>
<dbReference type="CDD" id="cd04488">
    <property type="entry name" value="RecG_wedge_OBF"/>
    <property type="match status" value="1"/>
</dbReference>
<dbReference type="Pfam" id="PF17191">
    <property type="entry name" value="RecG_wedge"/>
    <property type="match status" value="1"/>
</dbReference>
<dbReference type="Pfam" id="PF00270">
    <property type="entry name" value="DEAD"/>
    <property type="match status" value="1"/>
</dbReference>
<dbReference type="InterPro" id="IPR045562">
    <property type="entry name" value="RecG_dom3_C"/>
</dbReference>
<dbReference type="InterPro" id="IPR012340">
    <property type="entry name" value="NA-bd_OB-fold"/>
</dbReference>
<evidence type="ECO:0000256" key="9">
    <source>
        <dbReference type="SAM" id="MobiDB-lite"/>
    </source>
</evidence>
<reference evidence="12 13" key="1">
    <citation type="journal article" date="2016" name="Nat. Commun.">
        <title>Thousands of microbial genomes shed light on interconnected biogeochemical processes in an aquifer system.</title>
        <authorList>
            <person name="Anantharaman K."/>
            <person name="Brown C.T."/>
            <person name="Hug L.A."/>
            <person name="Sharon I."/>
            <person name="Castelle C.J."/>
            <person name="Probst A.J."/>
            <person name="Thomas B.C."/>
            <person name="Singh A."/>
            <person name="Wilkins M.J."/>
            <person name="Karaoz U."/>
            <person name="Brodie E.L."/>
            <person name="Williams K.H."/>
            <person name="Hubbard S.S."/>
            <person name="Banfield J.F."/>
        </authorList>
    </citation>
    <scope>NUCLEOTIDE SEQUENCE [LARGE SCALE GENOMIC DNA]</scope>
</reference>
<feature type="region of interest" description="Disordered" evidence="9">
    <location>
        <begin position="142"/>
        <end position="164"/>
    </location>
</feature>
<dbReference type="PROSITE" id="PS51194">
    <property type="entry name" value="HELICASE_CTER"/>
    <property type="match status" value="1"/>
</dbReference>
<dbReference type="InterPro" id="IPR027417">
    <property type="entry name" value="P-loop_NTPase"/>
</dbReference>
<dbReference type="SUPFAM" id="SSF52540">
    <property type="entry name" value="P-loop containing nucleoside triphosphate hydrolases"/>
    <property type="match status" value="2"/>
</dbReference>
<keyword evidence="3" id="KW-0378">Hydrolase</keyword>
<evidence type="ECO:0000313" key="12">
    <source>
        <dbReference type="EMBL" id="OGJ02540.1"/>
    </source>
</evidence>
<sequence>MQLSDRLANKFRLNEIQKRALNKLKVFSVHDLLFHFPVRYSDISLVKKISELIPGETATIYGKIANLKTKKGWKTKIPMGEGEIEDVSGKIKIIWFHQAYLAKILREGDMVKLTGKVTEGKGDPYLANPEFEKVMDMPIDSHDTLFRPSPQPSPQGRGSESSFPLGGGREGVGFSYPVYAEARGITSKWFYHCVEKVLKDKTLDNISDYVPADILKKYNLPSLRTALIWIHRPRSRQNAESARKRFAFEEVFTIQLHRQRDKLAYQKNKSFQIKPDEKSVKEFLQRFPFTATNSQKKSIEVILKDMSRNFPMSRLLEGDVGSGKTAVAATASYVAVKQRPNGQSFGNLQVAYMAPTEILATQHFESFIKYFSAKGGLPINIGLITGSGCRKFPSKTSVYGPAGGGVNWTTISRAQLLKWVANGEIPILIGTHALIQKTVKFKNLALVVIDEQHRFGTAQRRKLVRKDTKGNTSAPHLLSMTATPIPRTLALTIYGDLDLSLLDEMPAGRKQIITEIITPDKREETYEQIKKELRSGRQMYVICPRIAEPDEYPYPASPYIGGGALSFSKGGGGIEMKAVTTEAKRLKKEIFQEYEIGVLHSKMSKEKKEKIMREFTEGRINILCATSVVEVGVNVENATVIIIEGAERFGLAQLHQLRGRVIRSTHQAYCYVFAEAKSAKTVERLKALKTAKNGFELAELDLTLRGAGELSGIKQWGITDLGMEAIRNIKMVEAARAEAVRLIEEDPELDNYPLLKQKVHQKAGEFHFE</sequence>
<dbReference type="GO" id="GO:0006281">
    <property type="term" value="P:DNA repair"/>
    <property type="evidence" value="ECO:0007669"/>
    <property type="project" value="UniProtKB-KW"/>
</dbReference>
<name>A0A1F6Y850_9BACT</name>
<dbReference type="PANTHER" id="PTHR47964:SF1">
    <property type="entry name" value="ATP-DEPENDENT DNA HELICASE HOMOLOG RECG, CHLOROPLASTIC"/>
    <property type="match status" value="1"/>
</dbReference>
<dbReference type="PROSITE" id="PS51192">
    <property type="entry name" value="HELICASE_ATP_BIND_1"/>
    <property type="match status" value="1"/>
</dbReference>
<dbReference type="CDD" id="cd17992">
    <property type="entry name" value="DEXHc_RecG"/>
    <property type="match status" value="1"/>
</dbReference>
<proteinExistence type="predicted"/>
<evidence type="ECO:0000256" key="2">
    <source>
        <dbReference type="ARBA" id="ARBA00022763"/>
    </source>
</evidence>
<protein>
    <recommendedName>
        <fullName evidence="8">Probable DNA 3'-5' helicase RecG</fullName>
    </recommendedName>
</protein>
<dbReference type="SMART" id="SM00490">
    <property type="entry name" value="HELICc"/>
    <property type="match status" value="1"/>
</dbReference>
<evidence type="ECO:0000313" key="13">
    <source>
        <dbReference type="Proteomes" id="UP000176192"/>
    </source>
</evidence>
<dbReference type="Gene3D" id="2.40.50.140">
    <property type="entry name" value="Nucleic acid-binding proteins"/>
    <property type="match status" value="1"/>
</dbReference>
<dbReference type="AlphaFoldDB" id="A0A1F6Y850"/>
<evidence type="ECO:0000256" key="1">
    <source>
        <dbReference type="ARBA" id="ARBA00022741"/>
    </source>
</evidence>
<dbReference type="InterPro" id="IPR011545">
    <property type="entry name" value="DEAD/DEAH_box_helicase_dom"/>
</dbReference>
<keyword evidence="7" id="KW-0234">DNA repair</keyword>
<comment type="caution">
    <text evidence="12">The sequence shown here is derived from an EMBL/GenBank/DDBJ whole genome shotgun (WGS) entry which is preliminary data.</text>
</comment>
<keyword evidence="2" id="KW-0227">DNA damage</keyword>
<accession>A0A1F6Y850</accession>
<dbReference type="EMBL" id="MFVV01000041">
    <property type="protein sequence ID" value="OGJ02540.1"/>
    <property type="molecule type" value="Genomic_DNA"/>
</dbReference>
<dbReference type="GO" id="GO:0016787">
    <property type="term" value="F:hydrolase activity"/>
    <property type="evidence" value="ECO:0007669"/>
    <property type="project" value="UniProtKB-KW"/>
</dbReference>
<evidence type="ECO:0000256" key="8">
    <source>
        <dbReference type="ARBA" id="ARBA00049819"/>
    </source>
</evidence>
<keyword evidence="4" id="KW-0347">Helicase</keyword>
<evidence type="ECO:0000259" key="11">
    <source>
        <dbReference type="PROSITE" id="PS51194"/>
    </source>
</evidence>
<dbReference type="InterPro" id="IPR033454">
    <property type="entry name" value="RecG_wedge"/>
</dbReference>
<dbReference type="GO" id="GO:0003677">
    <property type="term" value="F:DNA binding"/>
    <property type="evidence" value="ECO:0007669"/>
    <property type="project" value="UniProtKB-KW"/>
</dbReference>
<keyword evidence="1" id="KW-0547">Nucleotide-binding</keyword>
<dbReference type="Pfam" id="PF00271">
    <property type="entry name" value="Helicase_C"/>
    <property type="match status" value="1"/>
</dbReference>
<dbReference type="Proteomes" id="UP000176192">
    <property type="component" value="Unassembled WGS sequence"/>
</dbReference>